<gene>
    <name evidence="2" type="ORF">CHR53_18265</name>
</gene>
<proteinExistence type="predicted"/>
<accession>A0A3Q9QWL0</accession>
<name>A0A3Q9QWL0_9BACI</name>
<sequence length="260" mass="30180">MSDTRNQADYLQKAAIYDSLAQFYKYTNPNYHMHFYLKHLHYMNKAITMIRTQPQLDLEEAKIRVLHTSYNSSNIDFYVNGKRVFRDLPFNNVSTDLALKPGKYHIDIYPAGKMIDSVLNKKLTVEPGKSYTLTTIESMKKMRLLMFENLPEVQRNEAKFRFIHLSPDTPALDIAVTNRDVIFQKVAYKQATEYLGLTPMTVDLEAREAGTKNVLLSMPKLQFNQNKSYTIIFIGLSKEQPELQFISMEDQKMVPDTTIL</sequence>
<evidence type="ECO:0000313" key="3">
    <source>
        <dbReference type="Proteomes" id="UP000282892"/>
    </source>
</evidence>
<dbReference type="AlphaFoldDB" id="A0A3Q9QWL0"/>
<dbReference type="Proteomes" id="UP000282892">
    <property type="component" value="Chromosome"/>
</dbReference>
<keyword evidence="3" id="KW-1185">Reference proteome</keyword>
<evidence type="ECO:0000313" key="2">
    <source>
        <dbReference type="EMBL" id="AZU63042.1"/>
    </source>
</evidence>
<dbReference type="RefSeq" id="WP_127487842.1">
    <property type="nucleotide sequence ID" value="NZ_CP022572.1"/>
</dbReference>
<dbReference type="OrthoDB" id="9783299at2"/>
<reference evidence="2 3" key="1">
    <citation type="submission" date="2017-07" db="EMBL/GenBank/DDBJ databases">
        <title>The complete genome sequence of Bacillus mesonae strain H20-5, an efficient strain improving plant abiotic stress resistance.</title>
        <authorList>
            <person name="Kim S.Y."/>
            <person name="Song H."/>
            <person name="Sang M.K."/>
            <person name="Weon H.-Y."/>
            <person name="Song J."/>
        </authorList>
    </citation>
    <scope>NUCLEOTIDE SEQUENCE [LARGE SCALE GENOMIC DNA]</scope>
    <source>
        <strain evidence="2 3">H20-5</strain>
    </source>
</reference>
<evidence type="ECO:0000259" key="1">
    <source>
        <dbReference type="Pfam" id="PF14344"/>
    </source>
</evidence>
<dbReference type="Pfam" id="PF14344">
    <property type="entry name" value="DUF4397"/>
    <property type="match status" value="1"/>
</dbReference>
<organism evidence="2 3">
    <name type="scientific">Neobacillus mesonae</name>
    <dbReference type="NCBI Taxonomy" id="1193713"/>
    <lineage>
        <taxon>Bacteria</taxon>
        <taxon>Bacillati</taxon>
        <taxon>Bacillota</taxon>
        <taxon>Bacilli</taxon>
        <taxon>Bacillales</taxon>
        <taxon>Bacillaceae</taxon>
        <taxon>Neobacillus</taxon>
    </lineage>
</organism>
<feature type="domain" description="DUF4397" evidence="1">
    <location>
        <begin position="61"/>
        <end position="175"/>
    </location>
</feature>
<protein>
    <recommendedName>
        <fullName evidence="1">DUF4397 domain-containing protein</fullName>
    </recommendedName>
</protein>
<dbReference type="STRING" id="1193713.GCA_001636315_00489"/>
<dbReference type="KEGG" id="nmk:CHR53_18265"/>
<dbReference type="InterPro" id="IPR025510">
    <property type="entry name" value="DUF4397"/>
</dbReference>
<dbReference type="EMBL" id="CP022572">
    <property type="protein sequence ID" value="AZU63042.1"/>
    <property type="molecule type" value="Genomic_DNA"/>
</dbReference>